<dbReference type="AlphaFoldDB" id="A0A1F7RRF4"/>
<dbReference type="GO" id="GO:0003676">
    <property type="term" value="F:nucleic acid binding"/>
    <property type="evidence" value="ECO:0007669"/>
    <property type="project" value="InterPro"/>
</dbReference>
<reference evidence="2 3" key="1">
    <citation type="journal article" date="2016" name="Nat. Commun.">
        <title>Thousands of microbial genomes shed light on interconnected biogeochemical processes in an aquifer system.</title>
        <authorList>
            <person name="Anantharaman K."/>
            <person name="Brown C.T."/>
            <person name="Hug L.A."/>
            <person name="Sharon I."/>
            <person name="Castelle C.J."/>
            <person name="Probst A.J."/>
            <person name="Thomas B.C."/>
            <person name="Singh A."/>
            <person name="Wilkins M.J."/>
            <person name="Karaoz U."/>
            <person name="Brodie E.L."/>
            <person name="Williams K.H."/>
            <person name="Hubbard S.S."/>
            <person name="Banfield J.F."/>
        </authorList>
    </citation>
    <scope>NUCLEOTIDE SEQUENCE [LARGE SCALE GENOMIC DNA]</scope>
</reference>
<feature type="domain" description="Integrase catalytic" evidence="1">
    <location>
        <begin position="105"/>
        <end position="289"/>
    </location>
</feature>
<evidence type="ECO:0000259" key="1">
    <source>
        <dbReference type="PROSITE" id="PS50994"/>
    </source>
</evidence>
<dbReference type="Gene3D" id="3.30.420.10">
    <property type="entry name" value="Ribonuclease H-like superfamily/Ribonuclease H"/>
    <property type="match status" value="1"/>
</dbReference>
<dbReference type="InterPro" id="IPR036397">
    <property type="entry name" value="RNaseH_sf"/>
</dbReference>
<dbReference type="GO" id="GO:0015074">
    <property type="term" value="P:DNA integration"/>
    <property type="evidence" value="ECO:0007669"/>
    <property type="project" value="InterPro"/>
</dbReference>
<dbReference type="InterPro" id="IPR012337">
    <property type="entry name" value="RNaseH-like_sf"/>
</dbReference>
<accession>A0A1F7RRF4</accession>
<dbReference type="SUPFAM" id="SSF53098">
    <property type="entry name" value="Ribonuclease H-like"/>
    <property type="match status" value="1"/>
</dbReference>
<comment type="caution">
    <text evidence="2">The sequence shown here is derived from an EMBL/GenBank/DDBJ whole genome shotgun (WGS) entry which is preliminary data.</text>
</comment>
<dbReference type="NCBIfam" id="NF033594">
    <property type="entry name" value="transpos_ISNCY_2"/>
    <property type="match status" value="1"/>
</dbReference>
<dbReference type="InterPro" id="IPR001584">
    <property type="entry name" value="Integrase_cat-core"/>
</dbReference>
<name>A0A1F7RRF4_9BACT</name>
<dbReference type="EMBL" id="MGDF01000176">
    <property type="protein sequence ID" value="OGL43718.1"/>
    <property type="molecule type" value="Genomic_DNA"/>
</dbReference>
<sequence length="390" mass="45700">KASELLELCVRQVRRVLNRVIEEGDTGVIHKSRGEESNRKLLDSLKKRVLILYKKKYPDFGPTLANEKLEEIDKIKISTQTLRNWLIEEGLWKKTRKGMKHREWRERKEYFGEMLQMDGSHHDWFEGRGPEAVLMAYIDDATSNVYAEFYDYEGTFPAMDSFKSYTKQYGIPQSLYLDRHSTYKSTAKPTIEDELSNKKPMSQFERAMEELGVKVIHALSPQAKGRVERVFGTFQDRVIKEMRLKGVSSRKEGNEFLKGYLPEYNRKFGCKPMKEENLHRPISKGKDIEDILCIKTKRALAKDYTVAHNKKLYQILDKVTTKHVFVAEKMDGSILIKHNGRNLRLLEITTRPVKENQKIPCVYKSRKKYVPPKDHPWRKYSTSTQQSGHF</sequence>
<gene>
    <name evidence="2" type="ORF">A2149_06215</name>
</gene>
<protein>
    <recommendedName>
        <fullName evidence="1">Integrase catalytic domain-containing protein</fullName>
    </recommendedName>
</protein>
<dbReference type="PROSITE" id="PS50994">
    <property type="entry name" value="INTEGRASE"/>
    <property type="match status" value="1"/>
</dbReference>
<dbReference type="PANTHER" id="PTHR35004">
    <property type="entry name" value="TRANSPOSASE RV3428C-RELATED"/>
    <property type="match status" value="1"/>
</dbReference>
<proteinExistence type="predicted"/>
<dbReference type="SUPFAM" id="SSF46689">
    <property type="entry name" value="Homeodomain-like"/>
    <property type="match status" value="1"/>
</dbReference>
<dbReference type="PANTHER" id="PTHR35004:SF7">
    <property type="entry name" value="INTEGRASE PROTEIN"/>
    <property type="match status" value="1"/>
</dbReference>
<dbReference type="InterPro" id="IPR047797">
    <property type="entry name" value="ISNCY_transpos"/>
</dbReference>
<dbReference type="InterPro" id="IPR009057">
    <property type="entry name" value="Homeodomain-like_sf"/>
</dbReference>
<evidence type="ECO:0000313" key="2">
    <source>
        <dbReference type="EMBL" id="OGL43718.1"/>
    </source>
</evidence>
<dbReference type="Proteomes" id="UP000178435">
    <property type="component" value="Unassembled WGS sequence"/>
</dbReference>
<evidence type="ECO:0000313" key="3">
    <source>
        <dbReference type="Proteomes" id="UP000178435"/>
    </source>
</evidence>
<feature type="non-terminal residue" evidence="2">
    <location>
        <position position="1"/>
    </location>
</feature>
<organism evidence="2 3">
    <name type="scientific">Candidatus Schekmanbacteria bacterium RBG_16_38_11</name>
    <dbReference type="NCBI Taxonomy" id="1817880"/>
    <lineage>
        <taxon>Bacteria</taxon>
        <taxon>Candidatus Schekmaniibacteriota</taxon>
    </lineage>
</organism>